<dbReference type="GO" id="GO:0015165">
    <property type="term" value="F:pyrimidine nucleotide-sugar transmembrane transporter activity"/>
    <property type="evidence" value="ECO:0007669"/>
    <property type="project" value="InterPro"/>
</dbReference>
<sequence>MSSNRFLRNISLRNSSPQQAAYLAALSLVGIQVGIGIIMKTAQRGGSYSFSASGSITISEFLKLLLSTVFFYRECKTRAQSGVGPCARGLDVAYSSLSTEHDDADIQDKDEAPSSLSLGSDDEEAMCAKSHSRPLAFSLRTFWDYAYAEVRSDVRFGFHNLALLYILINNSIFLSYKMADPGTIQLTKSGVTLITALVRMATLGQKLSKIQWMAITMQLSGLFVTQYQPGNGSLYPLDTYVLLLFQVFISATSGVYNESLLKADNSSLHAGNMILYASGTVVNLACHITIKCISSTEPGFFEGYGRIDAILVILSNVFIGLAITAVYKYADAIIKCFATAFSTGILLFVAPLISNTTLSFLVIPGTLIIFVASWLYMENPPAKPKNATPSPSTNNRFFSKLGAIAKKKSILFIFLNTFITVIAVVALAMYQVAIPANSLSTQADGNSTSAIKTPGVTTIMNEEADVPEIVTSPFKNSLAFIRWNSLHPERVPEIMKYKPFFRELHISMPEMMKDEGLSPESHNLTHDQSPLTFHIYVQVAHTMQLILDEHPDIDGLLYYHFDAWIDPLAWSNIDRNNMHFPMTWPGMRPTGPQFACMNDTKDYDWGGWADQNHMKAQLAAAQLDHLHLGYEIDIHEWCVGWSDIYFIPRKFFKDYIVLAPIFMSFSVFHEVGIPTMLHIIDMSYRKTSYIPAMELFADCWGYCCADNPTIYDVITYRCGHRLDYQNKEVTAAFYDKLEAETQLLGKPFNSSQVANLTEAFPPLKESDKLKLLARSTAEAASPTSV</sequence>
<dbReference type="OrthoDB" id="408493at2759"/>
<gene>
    <name evidence="7" type="ORF">FBEOM_6003</name>
</gene>
<feature type="transmembrane region" description="Helical" evidence="6">
    <location>
        <begin position="273"/>
        <end position="290"/>
    </location>
</feature>
<feature type="transmembrane region" description="Helical" evidence="6">
    <location>
        <begin position="334"/>
        <end position="353"/>
    </location>
</feature>
<name>A0A9P5AJX7_9HYPO</name>
<feature type="region of interest" description="Disordered" evidence="5">
    <location>
        <begin position="101"/>
        <end position="121"/>
    </location>
</feature>
<comment type="caution">
    <text evidence="7">The sequence shown here is derived from an EMBL/GenBank/DDBJ whole genome shotgun (WGS) entry which is preliminary data.</text>
</comment>
<evidence type="ECO:0000256" key="6">
    <source>
        <dbReference type="SAM" id="Phobius"/>
    </source>
</evidence>
<feature type="transmembrane region" description="Helical" evidence="6">
    <location>
        <begin position="359"/>
        <end position="377"/>
    </location>
</feature>
<dbReference type="AlphaFoldDB" id="A0A9P5AJX7"/>
<feature type="transmembrane region" description="Helical" evidence="6">
    <location>
        <begin position="310"/>
        <end position="327"/>
    </location>
</feature>
<proteinExistence type="predicted"/>
<evidence type="ECO:0000256" key="1">
    <source>
        <dbReference type="ARBA" id="ARBA00004141"/>
    </source>
</evidence>
<dbReference type="EMBL" id="PVQB02000249">
    <property type="protein sequence ID" value="KAF4340068.1"/>
    <property type="molecule type" value="Genomic_DNA"/>
</dbReference>
<evidence type="ECO:0000256" key="4">
    <source>
        <dbReference type="ARBA" id="ARBA00023136"/>
    </source>
</evidence>
<feature type="transmembrane region" description="Helical" evidence="6">
    <location>
        <begin position="410"/>
        <end position="430"/>
    </location>
</feature>
<dbReference type="PANTHER" id="PTHR10231">
    <property type="entry name" value="NUCLEOTIDE-SUGAR TRANSMEMBRANE TRANSPORTER"/>
    <property type="match status" value="1"/>
</dbReference>
<feature type="transmembrane region" description="Helical" evidence="6">
    <location>
        <begin position="156"/>
        <end position="176"/>
    </location>
</feature>
<keyword evidence="8" id="KW-1185">Reference proteome</keyword>
<keyword evidence="3 6" id="KW-1133">Transmembrane helix</keyword>
<feature type="transmembrane region" description="Helical" evidence="6">
    <location>
        <begin position="50"/>
        <end position="72"/>
    </location>
</feature>
<organism evidence="7 8">
    <name type="scientific">Fusarium beomiforme</name>
    <dbReference type="NCBI Taxonomy" id="44412"/>
    <lineage>
        <taxon>Eukaryota</taxon>
        <taxon>Fungi</taxon>
        <taxon>Dikarya</taxon>
        <taxon>Ascomycota</taxon>
        <taxon>Pezizomycotina</taxon>
        <taxon>Sordariomycetes</taxon>
        <taxon>Hypocreomycetidae</taxon>
        <taxon>Hypocreales</taxon>
        <taxon>Nectriaceae</taxon>
        <taxon>Fusarium</taxon>
        <taxon>Fusarium burgessii species complex</taxon>
    </lineage>
</organism>
<protein>
    <submittedName>
        <fullName evidence="7">UDP-galactose transporter</fullName>
    </submittedName>
</protein>
<feature type="transmembrane region" description="Helical" evidence="6">
    <location>
        <begin position="240"/>
        <end position="261"/>
    </location>
</feature>
<keyword evidence="2 6" id="KW-0812">Transmembrane</keyword>
<reference evidence="7" key="1">
    <citation type="journal article" date="2017" name="Mycologia">
        <title>Fusarium algeriense, sp. nov., a novel toxigenic crown rot pathogen of durum wheat from Algeria is nested in the Fusarium burgessii species complex.</title>
        <authorList>
            <person name="Laraba I."/>
            <person name="Keddad A."/>
            <person name="Boureghda H."/>
            <person name="Abdallah N."/>
            <person name="Vaughan M.M."/>
            <person name="Proctor R.H."/>
            <person name="Busman M."/>
            <person name="O'Donnell K."/>
        </authorList>
    </citation>
    <scope>NUCLEOTIDE SEQUENCE</scope>
    <source>
        <strain evidence="7">NRRL 25174</strain>
    </source>
</reference>
<evidence type="ECO:0000256" key="2">
    <source>
        <dbReference type="ARBA" id="ARBA00022692"/>
    </source>
</evidence>
<dbReference type="Proteomes" id="UP000730481">
    <property type="component" value="Unassembled WGS sequence"/>
</dbReference>
<feature type="transmembrane region" description="Helical" evidence="6">
    <location>
        <begin position="20"/>
        <end position="38"/>
    </location>
</feature>
<evidence type="ECO:0000256" key="3">
    <source>
        <dbReference type="ARBA" id="ARBA00022989"/>
    </source>
</evidence>
<accession>A0A9P5AJX7</accession>
<comment type="subcellular location">
    <subcellularLocation>
        <location evidence="1">Membrane</location>
        <topology evidence="1">Multi-pass membrane protein</topology>
    </subcellularLocation>
</comment>
<evidence type="ECO:0000256" key="5">
    <source>
        <dbReference type="SAM" id="MobiDB-lite"/>
    </source>
</evidence>
<reference evidence="7" key="2">
    <citation type="submission" date="2020-02" db="EMBL/GenBank/DDBJ databases">
        <title>Identification and distribution of gene clusters putatively required for synthesis of sphingolipid metabolism inhibitors in phylogenetically diverse species of the filamentous fungus Fusarium.</title>
        <authorList>
            <person name="Kim H.-S."/>
            <person name="Busman M."/>
            <person name="Brown D.W."/>
            <person name="Divon H."/>
            <person name="Uhlig S."/>
            <person name="Proctor R.H."/>
        </authorList>
    </citation>
    <scope>NUCLEOTIDE SEQUENCE</scope>
    <source>
        <strain evidence="7">NRRL 25174</strain>
    </source>
</reference>
<evidence type="ECO:0000313" key="7">
    <source>
        <dbReference type="EMBL" id="KAF4340068.1"/>
    </source>
</evidence>
<dbReference type="GO" id="GO:0000139">
    <property type="term" value="C:Golgi membrane"/>
    <property type="evidence" value="ECO:0007669"/>
    <property type="project" value="InterPro"/>
</dbReference>
<evidence type="ECO:0000313" key="8">
    <source>
        <dbReference type="Proteomes" id="UP000730481"/>
    </source>
</evidence>
<keyword evidence="4 6" id="KW-0472">Membrane</keyword>
<feature type="compositionally biased region" description="Basic and acidic residues" evidence="5">
    <location>
        <begin position="101"/>
        <end position="112"/>
    </location>
</feature>
<dbReference type="InterPro" id="IPR007271">
    <property type="entry name" value="Nuc_sug_transpt"/>
</dbReference>
<dbReference type="Pfam" id="PF04142">
    <property type="entry name" value="Nuc_sug_transp"/>
    <property type="match status" value="1"/>
</dbReference>